<sequence>MEDFFQAEALVIIHNAALFEINQNSKRQISTGELKIIQIASQKITLLSIGDFTCSLTKELSIMRSTHNHYVFPAQDGFLGILLPEDTNYQLLEIFEIILSNTTDFSESQYQHPQEEPVNSYPQLNQDEPINSYPQLNQDEEKLDSDDKSQKVKVFIEKSGKSIKKGFIKAAAFTSLGIKKGGEYLKKKMKKKDQPCEVPQVPQVPQAPQVPIVYEANIHHENNIRDMRNDQLVDRNNDIHEERNRKLKKASAVALLLSKALVASAVNATKDMGKWVSTRFIETKIIHEELSHNYQIAKKFGKTGLTVASTIYDGLEEALVIFGGTGILNDRNRK</sequence>
<organism evidence="3 4">
    <name type="scientific">Stentor coeruleus</name>
    <dbReference type="NCBI Taxonomy" id="5963"/>
    <lineage>
        <taxon>Eukaryota</taxon>
        <taxon>Sar</taxon>
        <taxon>Alveolata</taxon>
        <taxon>Ciliophora</taxon>
        <taxon>Postciliodesmatophora</taxon>
        <taxon>Heterotrichea</taxon>
        <taxon>Heterotrichida</taxon>
        <taxon>Stentoridae</taxon>
        <taxon>Stentor</taxon>
    </lineage>
</organism>
<reference evidence="3 4" key="1">
    <citation type="submission" date="2016-11" db="EMBL/GenBank/DDBJ databases">
        <title>The macronuclear genome of Stentor coeruleus: a giant cell with tiny introns.</title>
        <authorList>
            <person name="Slabodnick M."/>
            <person name="Ruby J.G."/>
            <person name="Reiff S.B."/>
            <person name="Swart E.C."/>
            <person name="Gosai S."/>
            <person name="Prabakaran S."/>
            <person name="Witkowska E."/>
            <person name="Larue G.E."/>
            <person name="Fisher S."/>
            <person name="Freeman R.M."/>
            <person name="Gunawardena J."/>
            <person name="Chu W."/>
            <person name="Stover N.A."/>
            <person name="Gregory B.D."/>
            <person name="Nowacki M."/>
            <person name="Derisi J."/>
            <person name="Roy S.W."/>
            <person name="Marshall W.F."/>
            <person name="Sood P."/>
        </authorList>
    </citation>
    <scope>NUCLEOTIDE SEQUENCE [LARGE SCALE GENOMIC DNA]</scope>
    <source>
        <strain evidence="3">WM001</strain>
    </source>
</reference>
<dbReference type="Pfam" id="PF06911">
    <property type="entry name" value="Senescence"/>
    <property type="match status" value="1"/>
</dbReference>
<evidence type="ECO:0000313" key="3">
    <source>
        <dbReference type="EMBL" id="OMJ94896.1"/>
    </source>
</evidence>
<feature type="region of interest" description="Disordered" evidence="1">
    <location>
        <begin position="106"/>
        <end position="134"/>
    </location>
</feature>
<dbReference type="PANTHER" id="PTHR21068:SF43">
    <property type="entry name" value="SPARTIN"/>
    <property type="match status" value="1"/>
</dbReference>
<gene>
    <name evidence="3" type="ORF">SteCoe_1753</name>
</gene>
<name>A0A1R2D0X7_9CILI</name>
<proteinExistence type="predicted"/>
<dbReference type="OrthoDB" id="299998at2759"/>
<dbReference type="Proteomes" id="UP000187209">
    <property type="component" value="Unassembled WGS sequence"/>
</dbReference>
<feature type="domain" description="Senescence" evidence="2">
    <location>
        <begin position="156"/>
        <end position="319"/>
    </location>
</feature>
<feature type="compositionally biased region" description="Polar residues" evidence="1">
    <location>
        <begin position="120"/>
        <end position="134"/>
    </location>
</feature>
<dbReference type="AlphaFoldDB" id="A0A1R2D0X7"/>
<dbReference type="PANTHER" id="PTHR21068">
    <property type="entry name" value="SPARTIN"/>
    <property type="match status" value="1"/>
</dbReference>
<accession>A0A1R2D0X7</accession>
<evidence type="ECO:0000259" key="2">
    <source>
        <dbReference type="Pfam" id="PF06911"/>
    </source>
</evidence>
<dbReference type="InterPro" id="IPR045036">
    <property type="entry name" value="Spartin-like"/>
</dbReference>
<dbReference type="GO" id="GO:0005886">
    <property type="term" value="C:plasma membrane"/>
    <property type="evidence" value="ECO:0007669"/>
    <property type="project" value="TreeGrafter"/>
</dbReference>
<protein>
    <recommendedName>
        <fullName evidence="2">Senescence domain-containing protein</fullName>
    </recommendedName>
</protein>
<dbReference type="InterPro" id="IPR009686">
    <property type="entry name" value="Senescence/spartin_C"/>
</dbReference>
<comment type="caution">
    <text evidence="3">The sequence shown here is derived from an EMBL/GenBank/DDBJ whole genome shotgun (WGS) entry which is preliminary data.</text>
</comment>
<keyword evidence="4" id="KW-1185">Reference proteome</keyword>
<dbReference type="EMBL" id="MPUH01000019">
    <property type="protein sequence ID" value="OMJ94896.1"/>
    <property type="molecule type" value="Genomic_DNA"/>
</dbReference>
<evidence type="ECO:0000313" key="4">
    <source>
        <dbReference type="Proteomes" id="UP000187209"/>
    </source>
</evidence>
<evidence type="ECO:0000256" key="1">
    <source>
        <dbReference type="SAM" id="MobiDB-lite"/>
    </source>
</evidence>